<name>A0A160TBB0_9ZZZZ</name>
<accession>A0A160TBB0</accession>
<gene>
    <name evidence="1" type="ORF">MGWOODY_Tha1704</name>
</gene>
<evidence type="ECO:0000313" key="1">
    <source>
        <dbReference type="EMBL" id="CUS41630.1"/>
    </source>
</evidence>
<proteinExistence type="predicted"/>
<dbReference type="EMBL" id="CZQC01000049">
    <property type="protein sequence ID" value="CUS41630.1"/>
    <property type="molecule type" value="Genomic_DNA"/>
</dbReference>
<protein>
    <submittedName>
        <fullName evidence="1">Uncharacterized protein</fullName>
    </submittedName>
</protein>
<sequence length="56" mass="6236">MSDVKQSLQDKLQQLEKGLFLMSLDRVRALSVHETVELIEDLRAVVAAAKADANKL</sequence>
<organism evidence="1">
    <name type="scientific">hydrothermal vent metagenome</name>
    <dbReference type="NCBI Taxonomy" id="652676"/>
    <lineage>
        <taxon>unclassified sequences</taxon>
        <taxon>metagenomes</taxon>
        <taxon>ecological metagenomes</taxon>
    </lineage>
</organism>
<reference evidence="1" key="1">
    <citation type="submission" date="2015-10" db="EMBL/GenBank/DDBJ databases">
        <authorList>
            <person name="Gilbert D.G."/>
        </authorList>
    </citation>
    <scope>NUCLEOTIDE SEQUENCE</scope>
</reference>
<dbReference type="AlphaFoldDB" id="A0A160TBB0"/>